<comment type="subcellular location">
    <subcellularLocation>
        <location evidence="6">Cytoplasm</location>
    </subcellularLocation>
</comment>
<comment type="catalytic activity">
    <reaction evidence="6">
        <text>a 4-O-methyl-thymidine in DNA + L-cysteinyl-[protein] = a thymidine in DNA + S-methyl-L-cysteinyl-[protein]</text>
        <dbReference type="Rhea" id="RHEA:53428"/>
        <dbReference type="Rhea" id="RHEA-COMP:10131"/>
        <dbReference type="Rhea" id="RHEA-COMP:10132"/>
        <dbReference type="Rhea" id="RHEA-COMP:13555"/>
        <dbReference type="Rhea" id="RHEA-COMP:13556"/>
        <dbReference type="ChEBI" id="CHEBI:29950"/>
        <dbReference type="ChEBI" id="CHEBI:82612"/>
        <dbReference type="ChEBI" id="CHEBI:137386"/>
        <dbReference type="ChEBI" id="CHEBI:137387"/>
        <dbReference type="EC" id="2.1.1.63"/>
    </reaction>
</comment>
<dbReference type="InterPro" id="IPR023546">
    <property type="entry name" value="MGMT"/>
</dbReference>
<dbReference type="EC" id="2.1.1.63" evidence="6"/>
<sequence length="220" mass="23495">MRGRCGGPFFVKGGPVFPPLIRPSGPPSPARGEGRNYRADSRARLGDHRPMPRPAHLFLDRAPSPLGDLLIVTDETGLLRAVDFHDFEPRLRRLARLHYGDLVLETGPAPAAIKAAFARYFAGDLAALVSLAWATNGTPFQQAVWTALTQIPAGQTITYSELARRAGRPLAIRAAGAANGANPLSLVAPCHRVIGTDGALTGYAGGIDRKRWLLAHEGAL</sequence>
<dbReference type="SUPFAM" id="SSF53155">
    <property type="entry name" value="Methylated DNA-protein cysteine methyltransferase domain"/>
    <property type="match status" value="1"/>
</dbReference>
<keyword evidence="5 6" id="KW-0234">DNA repair</keyword>
<dbReference type="InterPro" id="IPR014048">
    <property type="entry name" value="MethylDNA_cys_MeTrfase_DNA-bd"/>
</dbReference>
<protein>
    <recommendedName>
        <fullName evidence="6">Methylated-DNA--protein-cysteine methyltransferase</fullName>
        <ecNumber evidence="6">2.1.1.63</ecNumber>
    </recommendedName>
    <alternativeName>
        <fullName evidence="6">6-O-methylguanine-DNA methyltransferase</fullName>
        <shortName evidence="6">MGMT</shortName>
    </alternativeName>
    <alternativeName>
        <fullName evidence="6">O-6-methylguanine-DNA-alkyltransferase</fullName>
    </alternativeName>
</protein>
<proteinExistence type="inferred from homology"/>
<dbReference type="HOGENOM" id="CLU_000445_52_2_5"/>
<keyword evidence="2 6" id="KW-0489">Methyltransferase</keyword>
<comment type="miscellaneous">
    <text evidence="6">This enzyme catalyzes only one turnover and therefore is not strictly catalytic. According to one definition, an enzyme is a biocatalyst that acts repeatedly and over many reaction cycles.</text>
</comment>
<name>A0A0H3C4G3_CAUVN</name>
<dbReference type="GO" id="GO:0003908">
    <property type="term" value="F:methylated-DNA-[protein]-cysteine S-methyltransferase activity"/>
    <property type="evidence" value="ECO:0007669"/>
    <property type="project" value="UniProtKB-UniRule"/>
</dbReference>
<dbReference type="Gene3D" id="1.10.10.10">
    <property type="entry name" value="Winged helix-like DNA-binding domain superfamily/Winged helix DNA-binding domain"/>
    <property type="match status" value="1"/>
</dbReference>
<dbReference type="KEGG" id="ccs:CCNA_00725"/>
<evidence type="ECO:0000259" key="8">
    <source>
        <dbReference type="Pfam" id="PF01035"/>
    </source>
</evidence>
<dbReference type="GeneID" id="7330534"/>
<dbReference type="PANTHER" id="PTHR10815">
    <property type="entry name" value="METHYLATED-DNA--PROTEIN-CYSTEINE METHYLTRANSFERASE"/>
    <property type="match status" value="1"/>
</dbReference>
<comment type="similarity">
    <text evidence="6">Belongs to the MGMT family.</text>
</comment>
<dbReference type="EMBL" id="CP001340">
    <property type="protein sequence ID" value="ACL94190.1"/>
    <property type="molecule type" value="Genomic_DNA"/>
</dbReference>
<evidence type="ECO:0000256" key="1">
    <source>
        <dbReference type="ARBA" id="ARBA00022490"/>
    </source>
</evidence>
<evidence type="ECO:0000256" key="4">
    <source>
        <dbReference type="ARBA" id="ARBA00022763"/>
    </source>
</evidence>
<evidence type="ECO:0000256" key="3">
    <source>
        <dbReference type="ARBA" id="ARBA00022679"/>
    </source>
</evidence>
<dbReference type="HAMAP" id="MF_00772">
    <property type="entry name" value="OGT"/>
    <property type="match status" value="1"/>
</dbReference>
<feature type="region of interest" description="Disordered" evidence="7">
    <location>
        <begin position="16"/>
        <end position="47"/>
    </location>
</feature>
<evidence type="ECO:0000256" key="2">
    <source>
        <dbReference type="ARBA" id="ARBA00022603"/>
    </source>
</evidence>
<dbReference type="PANTHER" id="PTHR10815:SF5">
    <property type="entry name" value="METHYLATED-DNA--PROTEIN-CYSTEINE METHYLTRANSFERASE"/>
    <property type="match status" value="1"/>
</dbReference>
<dbReference type="GO" id="GO:0006307">
    <property type="term" value="P:DNA alkylation repair"/>
    <property type="evidence" value="ECO:0007669"/>
    <property type="project" value="UniProtKB-UniRule"/>
</dbReference>
<dbReference type="SMR" id="A0A0H3C4G3"/>
<dbReference type="GO" id="GO:0005737">
    <property type="term" value="C:cytoplasm"/>
    <property type="evidence" value="ECO:0007669"/>
    <property type="project" value="UniProtKB-SubCell"/>
</dbReference>
<dbReference type="InterPro" id="IPR036217">
    <property type="entry name" value="MethylDNA_cys_MeTrfase_DNAb"/>
</dbReference>
<evidence type="ECO:0000256" key="5">
    <source>
        <dbReference type="ARBA" id="ARBA00023204"/>
    </source>
</evidence>
<accession>A0A0H3C4G3</accession>
<dbReference type="Pfam" id="PF01035">
    <property type="entry name" value="DNA_binding_1"/>
    <property type="match status" value="1"/>
</dbReference>
<keyword evidence="10" id="KW-1185">Reference proteome</keyword>
<evidence type="ECO:0000256" key="7">
    <source>
        <dbReference type="SAM" id="MobiDB-lite"/>
    </source>
</evidence>
<dbReference type="CDD" id="cd06445">
    <property type="entry name" value="ATase"/>
    <property type="match status" value="1"/>
</dbReference>
<organism evidence="9 10">
    <name type="scientific">Caulobacter vibrioides (strain NA1000 / CB15N)</name>
    <name type="common">Caulobacter crescentus</name>
    <dbReference type="NCBI Taxonomy" id="565050"/>
    <lineage>
        <taxon>Bacteria</taxon>
        <taxon>Pseudomonadati</taxon>
        <taxon>Pseudomonadota</taxon>
        <taxon>Alphaproteobacteria</taxon>
        <taxon>Caulobacterales</taxon>
        <taxon>Caulobacteraceae</taxon>
        <taxon>Caulobacter</taxon>
    </lineage>
</organism>
<evidence type="ECO:0000313" key="9">
    <source>
        <dbReference type="EMBL" id="ACL94190.1"/>
    </source>
</evidence>
<evidence type="ECO:0000256" key="6">
    <source>
        <dbReference type="HAMAP-Rule" id="MF_00772"/>
    </source>
</evidence>
<feature type="domain" description="Methylated-DNA-[protein]-cysteine S-methyltransferase DNA binding" evidence="8">
    <location>
        <begin position="139"/>
        <end position="219"/>
    </location>
</feature>
<dbReference type="PhylomeDB" id="A0A0H3C4G3"/>
<dbReference type="InterPro" id="IPR036631">
    <property type="entry name" value="MGMT_N_sf"/>
</dbReference>
<comment type="function">
    <text evidence="6">Involved in the cellular defense against the biological effects of O6-methylguanine (O6-MeG) and O4-methylthymine (O4-MeT) in DNA. Repairs the methylated nucleobase in DNA by stoichiometrically transferring the methyl group to a cysteine residue in the enzyme. This is a suicide reaction: the enzyme is irreversibly inactivated.</text>
</comment>
<dbReference type="RefSeq" id="WP_010918575.1">
    <property type="nucleotide sequence ID" value="NC_011916.1"/>
</dbReference>
<comment type="catalytic activity">
    <reaction evidence="6">
        <text>a 6-O-methyl-2'-deoxyguanosine in DNA + L-cysteinyl-[protein] = S-methyl-L-cysteinyl-[protein] + a 2'-deoxyguanosine in DNA</text>
        <dbReference type="Rhea" id="RHEA:24000"/>
        <dbReference type="Rhea" id="RHEA-COMP:10131"/>
        <dbReference type="Rhea" id="RHEA-COMP:10132"/>
        <dbReference type="Rhea" id="RHEA-COMP:11367"/>
        <dbReference type="Rhea" id="RHEA-COMP:11368"/>
        <dbReference type="ChEBI" id="CHEBI:29950"/>
        <dbReference type="ChEBI" id="CHEBI:82612"/>
        <dbReference type="ChEBI" id="CHEBI:85445"/>
        <dbReference type="ChEBI" id="CHEBI:85448"/>
        <dbReference type="EC" id="2.1.1.63"/>
    </reaction>
</comment>
<evidence type="ECO:0000313" key="10">
    <source>
        <dbReference type="Proteomes" id="UP000001364"/>
    </source>
</evidence>
<feature type="active site" description="Nucleophile; methyl group acceptor" evidence="6">
    <location>
        <position position="190"/>
    </location>
</feature>
<keyword evidence="1 6" id="KW-0963">Cytoplasm</keyword>
<dbReference type="Proteomes" id="UP000001364">
    <property type="component" value="Chromosome"/>
</dbReference>
<gene>
    <name evidence="9" type="ordered locus">CCNA_00725</name>
</gene>
<dbReference type="GO" id="GO:0032259">
    <property type="term" value="P:methylation"/>
    <property type="evidence" value="ECO:0007669"/>
    <property type="project" value="UniProtKB-KW"/>
</dbReference>
<dbReference type="NCBIfam" id="TIGR00589">
    <property type="entry name" value="ogt"/>
    <property type="match status" value="1"/>
</dbReference>
<keyword evidence="3 6" id="KW-0808">Transferase</keyword>
<feature type="compositionally biased region" description="Pro residues" evidence="7">
    <location>
        <begin position="16"/>
        <end position="29"/>
    </location>
</feature>
<dbReference type="RefSeq" id="YP_002516098.1">
    <property type="nucleotide sequence ID" value="NC_011916.1"/>
</dbReference>
<dbReference type="OrthoDB" id="9802228at2"/>
<reference evidence="9 10" key="1">
    <citation type="journal article" date="2010" name="J. Bacteriol.">
        <title>The genetic basis of laboratory adaptation in Caulobacter crescentus.</title>
        <authorList>
            <person name="Marks M.E."/>
            <person name="Castro-Rojas C.M."/>
            <person name="Teiling C."/>
            <person name="Du L."/>
            <person name="Kapatral V."/>
            <person name="Walunas T.L."/>
            <person name="Crosson S."/>
        </authorList>
    </citation>
    <scope>NUCLEOTIDE SEQUENCE [LARGE SCALE GENOMIC DNA]</scope>
    <source>
        <strain evidence="10">NA1000 / CB15N</strain>
    </source>
</reference>
<dbReference type="InterPro" id="IPR036388">
    <property type="entry name" value="WH-like_DNA-bd_sf"/>
</dbReference>
<dbReference type="FunFam" id="1.10.10.10:FF:000337">
    <property type="entry name" value="Methylated-DNA--protein-cysteine methyltransferase"/>
    <property type="match status" value="1"/>
</dbReference>
<feature type="compositionally biased region" description="Basic and acidic residues" evidence="7">
    <location>
        <begin position="32"/>
        <end position="47"/>
    </location>
</feature>
<dbReference type="AlphaFoldDB" id="A0A0H3C4G3"/>
<keyword evidence="4 6" id="KW-0227">DNA damage</keyword>
<dbReference type="SUPFAM" id="SSF46767">
    <property type="entry name" value="Methylated DNA-protein cysteine methyltransferase, C-terminal domain"/>
    <property type="match status" value="1"/>
</dbReference>
<dbReference type="PATRIC" id="fig|565050.3.peg.715"/>